<dbReference type="InterPro" id="IPR050126">
    <property type="entry name" value="Ap4A_hydrolase"/>
</dbReference>
<keyword evidence="2" id="KW-0378">Hydrolase</keyword>
<dbReference type="SUPFAM" id="SSF56300">
    <property type="entry name" value="Metallo-dependent phosphatases"/>
    <property type="match status" value="1"/>
</dbReference>
<dbReference type="Gene3D" id="3.60.21.10">
    <property type="match status" value="1"/>
</dbReference>
<evidence type="ECO:0000259" key="1">
    <source>
        <dbReference type="Pfam" id="PF00149"/>
    </source>
</evidence>
<protein>
    <submittedName>
        <fullName evidence="2">Serine/threonine protein phosphatase 1</fullName>
        <ecNumber evidence="2">3.1.3.16</ecNumber>
    </submittedName>
</protein>
<dbReference type="PANTHER" id="PTHR42850">
    <property type="entry name" value="METALLOPHOSPHOESTERASE"/>
    <property type="match status" value="1"/>
</dbReference>
<dbReference type="OrthoDB" id="9807890at2"/>
<evidence type="ECO:0000313" key="3">
    <source>
        <dbReference type="Proteomes" id="UP000546701"/>
    </source>
</evidence>
<dbReference type="RefSeq" id="WP_157177288.1">
    <property type="nucleotide sequence ID" value="NZ_JACIJR010000002.1"/>
</dbReference>
<dbReference type="GO" id="GO:0008803">
    <property type="term" value="F:bis(5'-nucleosyl)-tetraphosphatase (symmetrical) activity"/>
    <property type="evidence" value="ECO:0007669"/>
    <property type="project" value="TreeGrafter"/>
</dbReference>
<proteinExistence type="predicted"/>
<dbReference type="AlphaFoldDB" id="A0A7W9F0F8"/>
<comment type="caution">
    <text evidence="2">The sequence shown here is derived from an EMBL/GenBank/DDBJ whole genome shotgun (WGS) entry which is preliminary data.</text>
</comment>
<reference evidence="2 3" key="1">
    <citation type="submission" date="2020-08" db="EMBL/GenBank/DDBJ databases">
        <title>Genomic Encyclopedia of Type Strains, Phase IV (KMG-IV): sequencing the most valuable type-strain genomes for metagenomic binning, comparative biology and taxonomic classification.</title>
        <authorList>
            <person name="Goeker M."/>
        </authorList>
    </citation>
    <scope>NUCLEOTIDE SEQUENCE [LARGE SCALE GENOMIC DNA]</scope>
    <source>
        <strain evidence="2 3">DSM 103336</strain>
    </source>
</reference>
<dbReference type="GO" id="GO:0004722">
    <property type="term" value="F:protein serine/threonine phosphatase activity"/>
    <property type="evidence" value="ECO:0007669"/>
    <property type="project" value="UniProtKB-EC"/>
</dbReference>
<dbReference type="EMBL" id="JACIJR010000002">
    <property type="protein sequence ID" value="MBB5728296.1"/>
    <property type="molecule type" value="Genomic_DNA"/>
</dbReference>
<accession>A0A7W9F0F8</accession>
<evidence type="ECO:0000313" key="2">
    <source>
        <dbReference type="EMBL" id="MBB5728296.1"/>
    </source>
</evidence>
<dbReference type="EC" id="3.1.3.16" evidence="2"/>
<name>A0A7W9F0F8_9SPHN</name>
<organism evidence="2 3">
    <name type="scientific">Sphingomonas prati</name>
    <dbReference type="NCBI Taxonomy" id="1843237"/>
    <lineage>
        <taxon>Bacteria</taxon>
        <taxon>Pseudomonadati</taxon>
        <taxon>Pseudomonadota</taxon>
        <taxon>Alphaproteobacteria</taxon>
        <taxon>Sphingomonadales</taxon>
        <taxon>Sphingomonadaceae</taxon>
        <taxon>Sphingomonas</taxon>
    </lineage>
</organism>
<feature type="domain" description="Calcineurin-like phosphoesterase" evidence="1">
    <location>
        <begin position="11"/>
        <end position="200"/>
    </location>
</feature>
<gene>
    <name evidence="2" type="ORF">FHS99_000766</name>
</gene>
<dbReference type="InterPro" id="IPR029052">
    <property type="entry name" value="Metallo-depent_PP-like"/>
</dbReference>
<keyword evidence="3" id="KW-1185">Reference proteome</keyword>
<dbReference type="InterPro" id="IPR004843">
    <property type="entry name" value="Calcineurin-like_PHP"/>
</dbReference>
<dbReference type="Pfam" id="PF00149">
    <property type="entry name" value="Metallophos"/>
    <property type="match status" value="1"/>
</dbReference>
<dbReference type="Proteomes" id="UP000546701">
    <property type="component" value="Unassembled WGS sequence"/>
</dbReference>
<sequence length="236" mass="25914">MRSPAIPDGRRIYAIGDVHGRADLLDVLLRQIECDNALRVRAIVTVILLGDIIDRGPYAAPLLSTLSSHMQPGLICLRGNHEAAMVDAWKGNRTALRMWLRHGGTATLSGFGVTKAALAGTEEDQLAALLANVPPSIIDWMSRLPLRYPCGDYLFVHAGVRPGIALTQQTAQDQLWIRDEFLTSKRWHGKRIVHGHTPSKEVEILPNRIGVDTGAYTSERLSAVGLEGTESWVIQT</sequence>
<dbReference type="GO" id="GO:0110154">
    <property type="term" value="P:RNA decapping"/>
    <property type="evidence" value="ECO:0007669"/>
    <property type="project" value="TreeGrafter"/>
</dbReference>
<dbReference type="PANTHER" id="PTHR42850:SF4">
    <property type="entry name" value="ZINC-DEPENDENT ENDOPOLYPHOSPHATASE"/>
    <property type="match status" value="1"/>
</dbReference>
<dbReference type="GO" id="GO:0005737">
    <property type="term" value="C:cytoplasm"/>
    <property type="evidence" value="ECO:0007669"/>
    <property type="project" value="TreeGrafter"/>
</dbReference>